<dbReference type="Pfam" id="PF01872">
    <property type="entry name" value="RibD_C"/>
    <property type="match status" value="1"/>
</dbReference>
<dbReference type="EMBL" id="QJKI01000020">
    <property type="protein sequence ID" value="PXX76982.1"/>
    <property type="molecule type" value="Genomic_DNA"/>
</dbReference>
<dbReference type="InterPro" id="IPR016192">
    <property type="entry name" value="APOBEC/CMP_deaminase_Zn-bd"/>
</dbReference>
<keyword evidence="6 13" id="KW-0686">Riboflavin biosynthesis</keyword>
<dbReference type="EC" id="3.5.4.26" evidence="13"/>
<dbReference type="InterPro" id="IPR011549">
    <property type="entry name" value="RibD_C"/>
</dbReference>
<keyword evidence="10 13" id="KW-0521">NADP</keyword>
<keyword evidence="11 13" id="KW-0560">Oxidoreductase</keyword>
<dbReference type="Proteomes" id="UP000247555">
    <property type="component" value="Unassembled WGS sequence"/>
</dbReference>
<comment type="pathway">
    <text evidence="2 13">Cofactor biosynthesis; riboflavin biosynthesis; 5-amino-6-(D-ribitylamino)uracil from GTP: step 2/4.</text>
</comment>
<dbReference type="Pfam" id="PF00383">
    <property type="entry name" value="dCMP_cyt_deam_1"/>
    <property type="match status" value="1"/>
</dbReference>
<comment type="caution">
    <text evidence="18">The sequence shown here is derived from an EMBL/GenBank/DDBJ whole genome shotgun (WGS) entry which is preliminary data.</text>
</comment>
<keyword evidence="19" id="KW-1185">Reference proteome</keyword>
<feature type="active site" description="Proton donor" evidence="14">
    <location>
        <position position="58"/>
    </location>
</feature>
<gene>
    <name evidence="18" type="ORF">DFR34_12042</name>
</gene>
<comment type="cofactor">
    <cofactor evidence="13 16">
        <name>Zn(2+)</name>
        <dbReference type="ChEBI" id="CHEBI:29105"/>
    </cofactor>
    <text evidence="13 16">Binds 1 zinc ion.</text>
</comment>
<evidence type="ECO:0000256" key="15">
    <source>
        <dbReference type="PIRSR" id="PIRSR006769-2"/>
    </source>
</evidence>
<evidence type="ECO:0000256" key="16">
    <source>
        <dbReference type="PIRSR" id="PIRSR006769-3"/>
    </source>
</evidence>
<evidence type="ECO:0000313" key="18">
    <source>
        <dbReference type="EMBL" id="PXX76982.1"/>
    </source>
</evidence>
<dbReference type="Gene3D" id="3.40.140.10">
    <property type="entry name" value="Cytidine Deaminase, domain 2"/>
    <property type="match status" value="1"/>
</dbReference>
<feature type="binding site" evidence="15">
    <location>
        <position position="301"/>
    </location>
    <ligand>
        <name>substrate</name>
    </ligand>
</feature>
<evidence type="ECO:0000256" key="11">
    <source>
        <dbReference type="ARBA" id="ARBA00023002"/>
    </source>
</evidence>
<evidence type="ECO:0000256" key="2">
    <source>
        <dbReference type="ARBA" id="ARBA00004882"/>
    </source>
</evidence>
<comment type="similarity">
    <text evidence="5 13">In the C-terminal section; belongs to the HTP reductase family.</text>
</comment>
<comment type="pathway">
    <text evidence="3 13">Cofactor biosynthesis; riboflavin biosynthesis; 5-amino-6-(D-ribitylamino)uracil from GTP: step 3/4.</text>
</comment>
<evidence type="ECO:0000256" key="6">
    <source>
        <dbReference type="ARBA" id="ARBA00022619"/>
    </source>
</evidence>
<feature type="binding site" evidence="15">
    <location>
        <begin position="303"/>
        <end position="309"/>
    </location>
    <ligand>
        <name>NADP(+)</name>
        <dbReference type="ChEBI" id="CHEBI:58349"/>
    </ligand>
</feature>
<dbReference type="FunFam" id="3.40.140.10:FF:000025">
    <property type="entry name" value="Riboflavin biosynthesis protein RibD"/>
    <property type="match status" value="1"/>
</dbReference>
<dbReference type="InterPro" id="IPR050765">
    <property type="entry name" value="Riboflavin_Biosynth_HTPR"/>
</dbReference>
<dbReference type="GO" id="GO:0008835">
    <property type="term" value="F:diaminohydroxyphosphoribosylaminopyrimidine deaminase activity"/>
    <property type="evidence" value="ECO:0007669"/>
    <property type="project" value="UniProtKB-EC"/>
</dbReference>
<dbReference type="AlphaFoldDB" id="A0A318KKR6"/>
<evidence type="ECO:0000256" key="4">
    <source>
        <dbReference type="ARBA" id="ARBA00005259"/>
    </source>
</evidence>
<feature type="binding site" evidence="15">
    <location>
        <position position="190"/>
    </location>
    <ligand>
        <name>substrate</name>
    </ligand>
</feature>
<dbReference type="UniPathway" id="UPA00275">
    <property type="reaction ID" value="UER00401"/>
</dbReference>
<protein>
    <recommendedName>
        <fullName evidence="13">Riboflavin biosynthesis protein RibD</fullName>
    </recommendedName>
    <domain>
        <recommendedName>
            <fullName evidence="13">Diaminohydroxyphosphoribosylaminopyrimidine deaminase</fullName>
            <shortName evidence="13">DRAP deaminase</shortName>
            <ecNumber evidence="13">3.5.4.26</ecNumber>
        </recommendedName>
        <alternativeName>
            <fullName evidence="13">Riboflavin-specific deaminase</fullName>
        </alternativeName>
    </domain>
    <domain>
        <recommendedName>
            <fullName evidence="13">5-amino-6-(5-phosphoribosylamino)uracil reductase</fullName>
            <ecNumber evidence="13">1.1.1.193</ecNumber>
        </recommendedName>
        <alternativeName>
            <fullName evidence="13">HTP reductase</fullName>
        </alternativeName>
    </domain>
</protein>
<dbReference type="PANTHER" id="PTHR38011:SF7">
    <property type="entry name" value="2,5-DIAMINO-6-RIBOSYLAMINO-4(3H)-PYRIMIDINONE 5'-PHOSPHATE REDUCTASE"/>
    <property type="match status" value="1"/>
</dbReference>
<keyword evidence="7 13" id="KW-0479">Metal-binding</keyword>
<evidence type="ECO:0000256" key="13">
    <source>
        <dbReference type="PIRNR" id="PIRNR006769"/>
    </source>
</evidence>
<feature type="binding site" evidence="16">
    <location>
        <position position="56"/>
    </location>
    <ligand>
        <name>Zn(2+)</name>
        <dbReference type="ChEBI" id="CHEBI:29105"/>
        <note>catalytic</note>
    </ligand>
</feature>
<feature type="binding site" evidence="15">
    <location>
        <position position="210"/>
    </location>
    <ligand>
        <name>substrate</name>
    </ligand>
</feature>
<dbReference type="PANTHER" id="PTHR38011">
    <property type="entry name" value="DIHYDROFOLATE REDUCTASE FAMILY PROTEIN (AFU_ORTHOLOGUE AFUA_8G06820)"/>
    <property type="match status" value="1"/>
</dbReference>
<evidence type="ECO:0000256" key="9">
    <source>
        <dbReference type="ARBA" id="ARBA00022833"/>
    </source>
</evidence>
<feature type="binding site" evidence="15">
    <location>
        <position position="206"/>
    </location>
    <ligand>
        <name>substrate</name>
    </ligand>
</feature>
<comment type="catalytic activity">
    <reaction evidence="13">
        <text>5-amino-6-(5-phospho-D-ribitylamino)uracil + NADP(+) = 5-amino-6-(5-phospho-D-ribosylamino)uracil + NADPH + H(+)</text>
        <dbReference type="Rhea" id="RHEA:17845"/>
        <dbReference type="ChEBI" id="CHEBI:15378"/>
        <dbReference type="ChEBI" id="CHEBI:57783"/>
        <dbReference type="ChEBI" id="CHEBI:58349"/>
        <dbReference type="ChEBI" id="CHEBI:58421"/>
        <dbReference type="ChEBI" id="CHEBI:58453"/>
        <dbReference type="EC" id="1.1.1.193"/>
    </reaction>
</comment>
<dbReference type="GO" id="GO:0009231">
    <property type="term" value="P:riboflavin biosynthetic process"/>
    <property type="evidence" value="ECO:0007669"/>
    <property type="project" value="UniProtKB-UniPathway"/>
</dbReference>
<dbReference type="InterPro" id="IPR004794">
    <property type="entry name" value="Eubact_RibD"/>
</dbReference>
<evidence type="ECO:0000256" key="5">
    <source>
        <dbReference type="ARBA" id="ARBA00007417"/>
    </source>
</evidence>
<dbReference type="OrthoDB" id="9800865at2"/>
<keyword evidence="12" id="KW-0511">Multifunctional enzyme</keyword>
<feature type="binding site" evidence="15">
    <location>
        <position position="176"/>
    </location>
    <ligand>
        <name>NADP(+)</name>
        <dbReference type="ChEBI" id="CHEBI:58349"/>
    </ligand>
</feature>
<name>A0A318KKR6_9NEIS</name>
<evidence type="ECO:0000256" key="10">
    <source>
        <dbReference type="ARBA" id="ARBA00022857"/>
    </source>
</evidence>
<comment type="catalytic activity">
    <reaction evidence="13">
        <text>2,5-diamino-6-hydroxy-4-(5-phosphoribosylamino)-pyrimidine + H2O + H(+) = 5-amino-6-(5-phospho-D-ribosylamino)uracil + NH4(+)</text>
        <dbReference type="Rhea" id="RHEA:21868"/>
        <dbReference type="ChEBI" id="CHEBI:15377"/>
        <dbReference type="ChEBI" id="CHEBI:15378"/>
        <dbReference type="ChEBI" id="CHEBI:28938"/>
        <dbReference type="ChEBI" id="CHEBI:58453"/>
        <dbReference type="ChEBI" id="CHEBI:58614"/>
        <dbReference type="EC" id="3.5.4.26"/>
    </reaction>
</comment>
<dbReference type="CDD" id="cd01284">
    <property type="entry name" value="Riboflavin_deaminase-reductase"/>
    <property type="match status" value="1"/>
</dbReference>
<dbReference type="PIRSF" id="PIRSF006769">
    <property type="entry name" value="RibD"/>
    <property type="match status" value="1"/>
</dbReference>
<dbReference type="EC" id="1.1.1.193" evidence="13"/>
<reference evidence="18 19" key="1">
    <citation type="submission" date="2018-05" db="EMBL/GenBank/DDBJ databases">
        <title>Genomic Encyclopedia of Type Strains, Phase IV (KMG-IV): sequencing the most valuable type-strain genomes for metagenomic binning, comparative biology and taxonomic classification.</title>
        <authorList>
            <person name="Goeker M."/>
        </authorList>
    </citation>
    <scope>NUCLEOTIDE SEQUENCE [LARGE SCALE GENOMIC DNA]</scope>
    <source>
        <strain evidence="18 19">DSM 29661</strain>
    </source>
</reference>
<evidence type="ECO:0000256" key="14">
    <source>
        <dbReference type="PIRSR" id="PIRSR006769-1"/>
    </source>
</evidence>
<evidence type="ECO:0000256" key="3">
    <source>
        <dbReference type="ARBA" id="ARBA00004910"/>
    </source>
</evidence>
<sequence length="368" mass="38984">MTATFRPEDHAWMAQALRLAAQGLFTTTPNPRVGCVLVRDGQLVGSGWHRRAGEPHAEVHALAEAGAQAAGATAYVTLEPCSHHGRTPPCADALIAAGVSRVVAAMTDPNPLVAGRGLARLAAAGVSAEHGLLAAEAAELNKGFIQRMTQQRPWVTVKLGASLDGKSALSDGRSQWITGPAARADVQRLRARSCAVLTGAGTVMADNPRLTVRDFAVERQPLRVVAEGVMCAGALERAVYQDGGRTVVACALAHPGQRAKLQAQGVTVWELPLANNPGKVDLPMLLAQLAQEYGVNELLVEAGMGVCGALLQADLVDELVIYQAPVTLGHDARGLFDIPPLPNLDVARRWQWHDVAKVGNDLRLTLRR</sequence>
<comment type="similarity">
    <text evidence="4 13">In the N-terminal section; belongs to the cytidine and deoxycytidylate deaminase family.</text>
</comment>
<feature type="binding site" evidence="16">
    <location>
        <position position="81"/>
    </location>
    <ligand>
        <name>Zn(2+)</name>
        <dbReference type="ChEBI" id="CHEBI:29105"/>
        <note>catalytic</note>
    </ligand>
</feature>
<dbReference type="InterPro" id="IPR002734">
    <property type="entry name" value="RibDG_C"/>
</dbReference>
<dbReference type="PROSITE" id="PS00903">
    <property type="entry name" value="CYT_DCMP_DEAMINASES_1"/>
    <property type="match status" value="1"/>
</dbReference>
<dbReference type="RefSeq" id="WP_110391589.1">
    <property type="nucleotide sequence ID" value="NZ_QJKI01000020.1"/>
</dbReference>
<proteinExistence type="inferred from homology"/>
<feature type="binding site" evidence="15">
    <location>
        <position position="213"/>
    </location>
    <ligand>
        <name>substrate</name>
    </ligand>
</feature>
<dbReference type="SUPFAM" id="SSF53927">
    <property type="entry name" value="Cytidine deaminase-like"/>
    <property type="match status" value="1"/>
</dbReference>
<feature type="binding site" evidence="15">
    <location>
        <position position="202"/>
    </location>
    <ligand>
        <name>NADP(+)</name>
        <dbReference type="ChEBI" id="CHEBI:58349"/>
    </ligand>
</feature>
<dbReference type="InterPro" id="IPR016193">
    <property type="entry name" value="Cytidine_deaminase-like"/>
</dbReference>
<feature type="binding site" evidence="15">
    <location>
        <position position="174"/>
    </location>
    <ligand>
        <name>substrate</name>
    </ligand>
</feature>
<evidence type="ECO:0000256" key="1">
    <source>
        <dbReference type="ARBA" id="ARBA00002151"/>
    </source>
</evidence>
<evidence type="ECO:0000256" key="7">
    <source>
        <dbReference type="ARBA" id="ARBA00022723"/>
    </source>
</evidence>
<keyword evidence="9 13" id="KW-0862">Zinc</keyword>
<feature type="binding site" evidence="15">
    <location>
        <position position="160"/>
    </location>
    <ligand>
        <name>NADP(+)</name>
        <dbReference type="ChEBI" id="CHEBI:58349"/>
    </ligand>
</feature>
<accession>A0A318KKR6</accession>
<dbReference type="NCBIfam" id="TIGR00326">
    <property type="entry name" value="eubact_ribD"/>
    <property type="match status" value="1"/>
</dbReference>
<evidence type="ECO:0000256" key="12">
    <source>
        <dbReference type="ARBA" id="ARBA00023268"/>
    </source>
</evidence>
<feature type="domain" description="CMP/dCMP-type deaminase" evidence="17">
    <location>
        <begin position="7"/>
        <end position="129"/>
    </location>
</feature>
<dbReference type="InterPro" id="IPR024072">
    <property type="entry name" value="DHFR-like_dom_sf"/>
</dbReference>
<evidence type="ECO:0000259" key="17">
    <source>
        <dbReference type="PROSITE" id="PS51747"/>
    </source>
</evidence>
<organism evidence="18 19">
    <name type="scientific">Rivihabitans pingtungensis</name>
    <dbReference type="NCBI Taxonomy" id="1054498"/>
    <lineage>
        <taxon>Bacteria</taxon>
        <taxon>Pseudomonadati</taxon>
        <taxon>Pseudomonadota</taxon>
        <taxon>Betaproteobacteria</taxon>
        <taxon>Neisseriales</taxon>
        <taxon>Aquaspirillaceae</taxon>
        <taxon>Rivihabitans</taxon>
    </lineage>
</organism>
<dbReference type="GO" id="GO:0008270">
    <property type="term" value="F:zinc ion binding"/>
    <property type="evidence" value="ECO:0007669"/>
    <property type="project" value="InterPro"/>
</dbReference>
<dbReference type="GO" id="GO:0050661">
    <property type="term" value="F:NADP binding"/>
    <property type="evidence" value="ECO:0007669"/>
    <property type="project" value="InterPro"/>
</dbReference>
<dbReference type="SUPFAM" id="SSF53597">
    <property type="entry name" value="Dihydrofolate reductase-like"/>
    <property type="match status" value="1"/>
</dbReference>
<keyword evidence="8 13" id="KW-0378">Hydrolase</keyword>
<dbReference type="Gene3D" id="3.40.430.10">
    <property type="entry name" value="Dihydrofolate Reductase, subunit A"/>
    <property type="match status" value="1"/>
</dbReference>
<dbReference type="NCBIfam" id="TIGR00227">
    <property type="entry name" value="ribD_Cterm"/>
    <property type="match status" value="1"/>
</dbReference>
<comment type="function">
    <text evidence="1 13">Converts 2,5-diamino-6-(ribosylamino)-4(3h)-pyrimidinone 5'-phosphate into 5-amino-6-(ribosylamino)-2,4(1h,3h)-pyrimidinedione 5'-phosphate.</text>
</comment>
<dbReference type="PROSITE" id="PS51747">
    <property type="entry name" value="CYT_DCMP_DEAMINASES_2"/>
    <property type="match status" value="1"/>
</dbReference>
<dbReference type="InterPro" id="IPR002125">
    <property type="entry name" value="CMP_dCMP_dom"/>
</dbReference>
<feature type="binding site" evidence="16">
    <location>
        <position position="90"/>
    </location>
    <ligand>
        <name>Zn(2+)</name>
        <dbReference type="ChEBI" id="CHEBI:29105"/>
        <note>catalytic</note>
    </ligand>
</feature>
<dbReference type="GO" id="GO:0008703">
    <property type="term" value="F:5-amino-6-(5-phosphoribosylamino)uracil reductase activity"/>
    <property type="evidence" value="ECO:0007669"/>
    <property type="project" value="UniProtKB-EC"/>
</dbReference>
<evidence type="ECO:0000256" key="8">
    <source>
        <dbReference type="ARBA" id="ARBA00022801"/>
    </source>
</evidence>
<evidence type="ECO:0000313" key="19">
    <source>
        <dbReference type="Proteomes" id="UP000247555"/>
    </source>
</evidence>